<evidence type="ECO:0000313" key="3">
    <source>
        <dbReference type="Proteomes" id="UP000288429"/>
    </source>
</evidence>
<feature type="region of interest" description="Disordered" evidence="1">
    <location>
        <begin position="1"/>
        <end position="181"/>
    </location>
</feature>
<sequence length="181" mass="19517">NVPIHPDGRPYLPGGNTLTTTSTPTAQQDPPKQKPMTQGPRKGSVFSDTFMTESPEEMTPSQTPTRSDSTPTGTTTDLRAAELQRAIRRQTAKKGKKPQLFHSKKSNLSSSVTSSTPSTPSTPVRQGSTDTVMEAESSDAAAQRLLSGSNSKKKITVVPSSTVPQHLRDQEREGERYVPSP</sequence>
<feature type="non-terminal residue" evidence="2">
    <location>
        <position position="1"/>
    </location>
</feature>
<comment type="caution">
    <text evidence="2">The sequence shown here is derived from an EMBL/GenBank/DDBJ whole genome shotgun (WGS) entry which is preliminary data.</text>
</comment>
<feature type="compositionally biased region" description="Basic and acidic residues" evidence="1">
    <location>
        <begin position="166"/>
        <end position="181"/>
    </location>
</feature>
<organism evidence="2 3">
    <name type="scientific">Fusarium ambrosium</name>
    <dbReference type="NCBI Taxonomy" id="131363"/>
    <lineage>
        <taxon>Eukaryota</taxon>
        <taxon>Fungi</taxon>
        <taxon>Dikarya</taxon>
        <taxon>Ascomycota</taxon>
        <taxon>Pezizomycotina</taxon>
        <taxon>Sordariomycetes</taxon>
        <taxon>Hypocreomycetidae</taxon>
        <taxon>Hypocreales</taxon>
        <taxon>Nectriaceae</taxon>
        <taxon>Fusarium</taxon>
        <taxon>Fusarium solani species complex</taxon>
    </lineage>
</organism>
<gene>
    <name evidence="2" type="ORF">CDV31_014022</name>
</gene>
<dbReference type="EMBL" id="NIZV01000304">
    <property type="protein sequence ID" value="RSL95172.1"/>
    <property type="molecule type" value="Genomic_DNA"/>
</dbReference>
<evidence type="ECO:0000313" key="2">
    <source>
        <dbReference type="EMBL" id="RSL95172.1"/>
    </source>
</evidence>
<reference evidence="2 3" key="1">
    <citation type="submission" date="2017-06" db="EMBL/GenBank/DDBJ databases">
        <title>Cmopartive genomic analysis of Ambrosia Fusariam Clade fungi.</title>
        <authorList>
            <person name="Stajich J.E."/>
            <person name="Carrillo J."/>
            <person name="Kijimoto T."/>
            <person name="Eskalen A."/>
            <person name="O'Donnell K."/>
            <person name="Kasson M."/>
        </authorList>
    </citation>
    <scope>NUCLEOTIDE SEQUENCE [LARGE SCALE GENOMIC DNA]</scope>
    <source>
        <strain evidence="2 3">NRRL 20438</strain>
    </source>
</reference>
<protein>
    <submittedName>
        <fullName evidence="2">Uncharacterized protein</fullName>
    </submittedName>
</protein>
<feature type="compositionally biased region" description="Low complexity" evidence="1">
    <location>
        <begin position="63"/>
        <end position="77"/>
    </location>
</feature>
<name>A0A428SZE2_9HYPO</name>
<evidence type="ECO:0000256" key="1">
    <source>
        <dbReference type="SAM" id="MobiDB-lite"/>
    </source>
</evidence>
<dbReference type="AlphaFoldDB" id="A0A428SZE2"/>
<dbReference type="Proteomes" id="UP000288429">
    <property type="component" value="Unassembled WGS sequence"/>
</dbReference>
<keyword evidence="3" id="KW-1185">Reference proteome</keyword>
<accession>A0A428SZE2</accession>
<proteinExistence type="predicted"/>
<feature type="compositionally biased region" description="Basic residues" evidence="1">
    <location>
        <begin position="86"/>
        <end position="105"/>
    </location>
</feature>
<feature type="compositionally biased region" description="Low complexity" evidence="1">
    <location>
        <begin position="109"/>
        <end position="124"/>
    </location>
</feature>